<evidence type="ECO:0000313" key="2">
    <source>
        <dbReference type="Proteomes" id="UP001610818"/>
    </source>
</evidence>
<reference evidence="1 2" key="1">
    <citation type="submission" date="2024-10" db="EMBL/GenBank/DDBJ databases">
        <title>The Natural Products Discovery Center: Release of the First 8490 Sequenced Strains for Exploring Actinobacteria Biosynthetic Diversity.</title>
        <authorList>
            <person name="Kalkreuter E."/>
            <person name="Kautsar S.A."/>
            <person name="Yang D."/>
            <person name="Bader C.D."/>
            <person name="Teijaro C.N."/>
            <person name="Fluegel L."/>
            <person name="Davis C.M."/>
            <person name="Simpson J.R."/>
            <person name="Lauterbach L."/>
            <person name="Steele A.D."/>
            <person name="Gui C."/>
            <person name="Meng S."/>
            <person name="Li G."/>
            <person name="Viehrig K."/>
            <person name="Ye F."/>
            <person name="Su P."/>
            <person name="Kiefer A.F."/>
            <person name="Nichols A."/>
            <person name="Cepeda A.J."/>
            <person name="Yan W."/>
            <person name="Fan B."/>
            <person name="Jiang Y."/>
            <person name="Adhikari A."/>
            <person name="Zheng C.-J."/>
            <person name="Schuster L."/>
            <person name="Cowan T.M."/>
            <person name="Smanski M.J."/>
            <person name="Chevrette M.G."/>
            <person name="De Carvalho L.P.S."/>
            <person name="Shen B."/>
        </authorList>
    </citation>
    <scope>NUCLEOTIDE SEQUENCE [LARGE SCALE GENOMIC DNA]</scope>
    <source>
        <strain evidence="1 2">NPDC017990</strain>
    </source>
</reference>
<keyword evidence="2" id="KW-1185">Reference proteome</keyword>
<dbReference type="Proteomes" id="UP001610818">
    <property type="component" value="Unassembled WGS sequence"/>
</dbReference>
<dbReference type="EMBL" id="JBIRGQ010000003">
    <property type="protein sequence ID" value="MFH8546647.1"/>
    <property type="molecule type" value="Genomic_DNA"/>
</dbReference>
<dbReference type="RefSeq" id="WP_397712341.1">
    <property type="nucleotide sequence ID" value="NZ_JBIRGN010000003.1"/>
</dbReference>
<proteinExistence type="predicted"/>
<sequence>MNRLKLKYTPVKYTPVKYTSVKYVSVAGIAALAVLAGPAASGAGAVSPSSPARGTAAHGIAAPGAAATAAPRPTLTAKSTARTVRAWQNFRIYGVGRHMRAGTRVTLQQKQGKWWVSLPASVYTARSGAYNMRVKLGWKGRNSLRIVGGRAISPVLRVTVR</sequence>
<comment type="caution">
    <text evidence="1">The sequence shown here is derived from an EMBL/GenBank/DDBJ whole genome shotgun (WGS) entry which is preliminary data.</text>
</comment>
<organism evidence="1 2">
    <name type="scientific">Streptomyces longisporoflavus</name>
    <dbReference type="NCBI Taxonomy" id="28044"/>
    <lineage>
        <taxon>Bacteria</taxon>
        <taxon>Bacillati</taxon>
        <taxon>Actinomycetota</taxon>
        <taxon>Actinomycetes</taxon>
        <taxon>Kitasatosporales</taxon>
        <taxon>Streptomycetaceae</taxon>
        <taxon>Streptomyces</taxon>
    </lineage>
</organism>
<evidence type="ECO:0000313" key="1">
    <source>
        <dbReference type="EMBL" id="MFH8546647.1"/>
    </source>
</evidence>
<name>A0ABW7QPE1_9ACTN</name>
<protein>
    <submittedName>
        <fullName evidence="1">Uncharacterized protein</fullName>
    </submittedName>
</protein>
<gene>
    <name evidence="1" type="ORF">ACH4F9_16730</name>
</gene>
<accession>A0ABW7QPE1</accession>